<dbReference type="InterPro" id="IPR027417">
    <property type="entry name" value="P-loop_NTPase"/>
</dbReference>
<dbReference type="SUPFAM" id="SSF53474">
    <property type="entry name" value="alpha/beta-Hydrolases"/>
    <property type="match status" value="1"/>
</dbReference>
<accession>A0A175WB58</accession>
<feature type="region of interest" description="Disordered" evidence="2">
    <location>
        <begin position="836"/>
        <end position="876"/>
    </location>
</feature>
<dbReference type="AlphaFoldDB" id="A0A175WB58"/>
<evidence type="ECO:0000256" key="1">
    <source>
        <dbReference type="ARBA" id="ARBA00022737"/>
    </source>
</evidence>
<gene>
    <name evidence="4" type="ORF">MMYC01_204242</name>
</gene>
<dbReference type="EMBL" id="LCTW02000066">
    <property type="protein sequence ID" value="KXX80184.1"/>
    <property type="molecule type" value="Genomic_DNA"/>
</dbReference>
<keyword evidence="1" id="KW-0677">Repeat</keyword>
<dbReference type="Proteomes" id="UP000078237">
    <property type="component" value="Unassembled WGS sequence"/>
</dbReference>
<sequence>MAARFHKLYPPGINAPECSTVDVILVHGVDGHYEDTWRAGSQNDTFWPRDENFLPAYLPKAQVFSWSYNASIKGLGKMRDHALSLLTSLRDRLEDEDTPTRPLLFVCHSSGGVLVKQALWLAFNDMEQYESVARSICGVVFLSTPHSGFNLEGWERFVSDVVVYNGHASIPRPTAKMQNEIRLHCELMSTITKNFESLLNRGFEVASFIEVQETVKLGRVIVNRDNGRFHIDKEHIGILNGDHYGICRFSEADKHQFKELGGKLKWLAEESPVAKRLNNRHRDLLHSLCPDKFHRYHLRFAPTPGTCSWIEEKPVFREWRSKTPIGRLWIDGEPACGKTYLARHITSNAVRDSGTDVLHCFLNGLLPERNTCLSILRSTIHMLVRAHPDLMDKLIPTKSGEAERGGNIADVWAVDELGGQWAQAVAEVVKVRMRKVVVIVDGFDEVDNREQERFLSCFKNCEDLMRKGHPSPQIGSGCLHLLILSRPCASLDKHEYDFMRYTITIKDTRNDIHTTVTDKLRVFASRLEYAQDFQALVCDRLTEAAQGIYLWATVKVVDLEHRLLTQRDMEKQLHNMPKSLEELYDSILGRISEKLGDDVFSARTVLRWIIFRQQALRAEELGIVLALTKIRAQDPDNIVKDDELQKLRMPVAVTKVALYKICGPLIRISGDEIEPVHSSLSRYLMTPTNILISGHPEWPVPHHKEFYMPAEESHVILGNICVAYLTMDYFADSGVPFDPRGSGSARWEHKVRTRMEECPFARYAALCWSKHLGYASSPSPVNHSSGIDICSREILEDENTHYAICWTEVWRLFKRWPRFSSSEDMSRPKLEDILSSSRVPAHHPVTPTNSRDHVIGAPSAPSAEKTSRTNASVHHPTPPLDEPTGCFKAFVAALKRCCCCCFR</sequence>
<name>A0A175WB58_9PEZI</name>
<evidence type="ECO:0000259" key="3">
    <source>
        <dbReference type="Pfam" id="PF24883"/>
    </source>
</evidence>
<dbReference type="InterPro" id="IPR056884">
    <property type="entry name" value="NPHP3-like_N"/>
</dbReference>
<keyword evidence="5" id="KW-1185">Reference proteome</keyword>
<dbReference type="PANTHER" id="PTHR10039:SF14">
    <property type="entry name" value="NACHT DOMAIN-CONTAINING PROTEIN"/>
    <property type="match status" value="1"/>
</dbReference>
<organism evidence="4 5">
    <name type="scientific">Madurella mycetomatis</name>
    <dbReference type="NCBI Taxonomy" id="100816"/>
    <lineage>
        <taxon>Eukaryota</taxon>
        <taxon>Fungi</taxon>
        <taxon>Dikarya</taxon>
        <taxon>Ascomycota</taxon>
        <taxon>Pezizomycotina</taxon>
        <taxon>Sordariomycetes</taxon>
        <taxon>Sordariomycetidae</taxon>
        <taxon>Sordariales</taxon>
        <taxon>Sordariales incertae sedis</taxon>
        <taxon>Madurella</taxon>
    </lineage>
</organism>
<dbReference type="SUPFAM" id="SSF52540">
    <property type="entry name" value="P-loop containing nucleoside triphosphate hydrolases"/>
    <property type="match status" value="1"/>
</dbReference>
<feature type="domain" description="Nephrocystin 3-like N-terminal" evidence="3">
    <location>
        <begin position="305"/>
        <end position="486"/>
    </location>
</feature>
<dbReference type="OrthoDB" id="5967843at2759"/>
<proteinExistence type="predicted"/>
<evidence type="ECO:0000313" key="4">
    <source>
        <dbReference type="EMBL" id="KXX80184.1"/>
    </source>
</evidence>
<reference evidence="4 5" key="1">
    <citation type="journal article" date="2016" name="Genome Announc.">
        <title>Genome Sequence of Madurella mycetomatis mm55, Isolated from a Human Mycetoma Case in Sudan.</title>
        <authorList>
            <person name="Smit S."/>
            <person name="Derks M.F."/>
            <person name="Bervoets S."/>
            <person name="Fahal A."/>
            <person name="van Leeuwen W."/>
            <person name="van Belkum A."/>
            <person name="van de Sande W.W."/>
        </authorList>
    </citation>
    <scope>NUCLEOTIDE SEQUENCE [LARGE SCALE GENOMIC DNA]</scope>
    <source>
        <strain evidence="5">mm55</strain>
    </source>
</reference>
<evidence type="ECO:0000313" key="5">
    <source>
        <dbReference type="Proteomes" id="UP000078237"/>
    </source>
</evidence>
<dbReference type="Pfam" id="PF24883">
    <property type="entry name" value="NPHP3_N"/>
    <property type="match status" value="1"/>
</dbReference>
<dbReference type="Gene3D" id="3.40.50.300">
    <property type="entry name" value="P-loop containing nucleotide triphosphate hydrolases"/>
    <property type="match status" value="1"/>
</dbReference>
<comment type="caution">
    <text evidence="4">The sequence shown here is derived from an EMBL/GenBank/DDBJ whole genome shotgun (WGS) entry which is preliminary data.</text>
</comment>
<dbReference type="InterPro" id="IPR029058">
    <property type="entry name" value="AB_hydrolase_fold"/>
</dbReference>
<dbReference type="VEuPathDB" id="FungiDB:MMYC01_204242"/>
<protein>
    <submittedName>
        <fullName evidence="4">Protein SERAC1</fullName>
    </submittedName>
</protein>
<dbReference type="Gene3D" id="3.40.50.1820">
    <property type="entry name" value="alpha/beta hydrolase"/>
    <property type="match status" value="1"/>
</dbReference>
<dbReference type="PANTHER" id="PTHR10039">
    <property type="entry name" value="AMELOGENIN"/>
    <property type="match status" value="1"/>
</dbReference>
<evidence type="ECO:0000256" key="2">
    <source>
        <dbReference type="SAM" id="MobiDB-lite"/>
    </source>
</evidence>